<evidence type="ECO:0000256" key="1">
    <source>
        <dbReference type="SAM" id="MobiDB-lite"/>
    </source>
</evidence>
<name>A0A835Y0X0_9CHLO</name>
<feature type="region of interest" description="Disordered" evidence="1">
    <location>
        <begin position="356"/>
        <end position="419"/>
    </location>
</feature>
<dbReference type="Gene3D" id="3.40.50.1820">
    <property type="entry name" value="alpha/beta hydrolase"/>
    <property type="match status" value="1"/>
</dbReference>
<dbReference type="OrthoDB" id="273452at2759"/>
<feature type="compositionally biased region" description="Gly residues" evidence="1">
    <location>
        <begin position="245"/>
        <end position="258"/>
    </location>
</feature>
<dbReference type="Proteomes" id="UP000612055">
    <property type="component" value="Unassembled WGS sequence"/>
</dbReference>
<feature type="compositionally biased region" description="Polar residues" evidence="1">
    <location>
        <begin position="261"/>
        <end position="271"/>
    </location>
</feature>
<dbReference type="PANTHER" id="PTHR12482">
    <property type="entry name" value="LIPASE ROG1-RELATED-RELATED"/>
    <property type="match status" value="1"/>
</dbReference>
<feature type="compositionally biased region" description="Pro residues" evidence="1">
    <location>
        <begin position="138"/>
        <end position="152"/>
    </location>
</feature>
<dbReference type="PANTHER" id="PTHR12482:SF11">
    <property type="entry name" value="LIPASE YOR059C ISOFORM X1"/>
    <property type="match status" value="1"/>
</dbReference>
<feature type="region of interest" description="Disordered" evidence="1">
    <location>
        <begin position="753"/>
        <end position="805"/>
    </location>
</feature>
<feature type="compositionally biased region" description="Gly residues" evidence="1">
    <location>
        <begin position="329"/>
        <end position="340"/>
    </location>
</feature>
<keyword evidence="4" id="KW-1185">Reference proteome</keyword>
<evidence type="ECO:0000313" key="3">
    <source>
        <dbReference type="EMBL" id="KAG2493863.1"/>
    </source>
</evidence>
<comment type="caution">
    <text evidence="3">The sequence shown here is derived from an EMBL/GenBank/DDBJ whole genome shotgun (WGS) entry which is preliminary data.</text>
</comment>
<reference evidence="3" key="1">
    <citation type="journal article" date="2020" name="bioRxiv">
        <title>Comparative genomics of Chlamydomonas.</title>
        <authorList>
            <person name="Craig R.J."/>
            <person name="Hasan A.R."/>
            <person name="Ness R.W."/>
            <person name="Keightley P.D."/>
        </authorList>
    </citation>
    <scope>NUCLEOTIDE SEQUENCE</scope>
    <source>
        <strain evidence="3">CCAP 11/70</strain>
    </source>
</reference>
<organism evidence="3 4">
    <name type="scientific">Edaphochlamys debaryana</name>
    <dbReference type="NCBI Taxonomy" id="47281"/>
    <lineage>
        <taxon>Eukaryota</taxon>
        <taxon>Viridiplantae</taxon>
        <taxon>Chlorophyta</taxon>
        <taxon>core chlorophytes</taxon>
        <taxon>Chlorophyceae</taxon>
        <taxon>CS clade</taxon>
        <taxon>Chlamydomonadales</taxon>
        <taxon>Chlamydomonadales incertae sedis</taxon>
        <taxon>Edaphochlamys</taxon>
    </lineage>
</organism>
<dbReference type="SUPFAM" id="SSF53474">
    <property type="entry name" value="alpha/beta-Hydrolases"/>
    <property type="match status" value="1"/>
</dbReference>
<feature type="compositionally biased region" description="Gly residues" evidence="1">
    <location>
        <begin position="274"/>
        <end position="287"/>
    </location>
</feature>
<dbReference type="EMBL" id="JAEHOE010000035">
    <property type="protein sequence ID" value="KAG2493863.1"/>
    <property type="molecule type" value="Genomic_DNA"/>
</dbReference>
<dbReference type="InterPro" id="IPR029058">
    <property type="entry name" value="AB_hydrolase_fold"/>
</dbReference>
<gene>
    <name evidence="3" type="ORF">HYH03_008079</name>
</gene>
<feature type="compositionally biased region" description="Low complexity" evidence="1">
    <location>
        <begin position="171"/>
        <end position="185"/>
    </location>
</feature>
<feature type="domain" description="DUF676" evidence="2">
    <location>
        <begin position="1150"/>
        <end position="1338"/>
    </location>
</feature>
<feature type="compositionally biased region" description="Gly residues" evidence="1">
    <location>
        <begin position="159"/>
        <end position="170"/>
    </location>
</feature>
<feature type="compositionally biased region" description="Gly residues" evidence="1">
    <location>
        <begin position="1"/>
        <end position="12"/>
    </location>
</feature>
<evidence type="ECO:0000259" key="2">
    <source>
        <dbReference type="Pfam" id="PF05057"/>
    </source>
</evidence>
<feature type="compositionally biased region" description="Low complexity" evidence="1">
    <location>
        <begin position="364"/>
        <end position="384"/>
    </location>
</feature>
<proteinExistence type="predicted"/>
<sequence length="1431" mass="141117">MSSSGGAGGAAAGPGAVPHGSSVRHSPDTASPGAASVSGSPGSGGAWAVPAAPHAGGPTALKQASRLGGTGITTTAGGGGSGGGAGGGGGSGGWAGAAAGGGSGGGAKSSPPTTPLGTSVSVPAGGGASASLASYISAPPPQLTGPDGPPSGPSLSGAAAGGGGGGGGTGLASSGRAGGPSASASFNNLTNLSRSPSIGTSQGNLNANSVTHINVSAGPHSSSLQGLQGAAAALGASASFGRAGGGGGTGTGSGGGGTAATPTHITPTPSVTAGHGGSGGGGGGGCQGQIPGPPSLEPSLAALGSLAHGSGPSTSRGNGTVGGAHASSSGGGGGGGGGAHGTTVSIGGVSLSTAPLGASGGGAASTSASAASVSSGGLSSAPGPMRANASSAGGGGGGGGGARRTTSSSAIANGTSGDRASASATLGGASANGGMLAPRASAAADSTAATAAAAAAPPATATMAAVESSLSRAGLVAVVDLCVALYKFVNIELHSQGWYAVRIKVSAGPDAVCTMHTVVQSQHATGVQQLQQLRQSAAAAAAGGAGAAAAAEAGTQRQPSGGVGGGSAMPPGGSDPAIARRGGWYAEAGACAFRTAVFRIRYCYEEVKLHTAVQLRLYVTNLGALSSLSPTVEFELLFQEANLDNPSAVPDEFSLKVAARETVTLSGLGSGLAEYYGCTFSDEHFGLCATGLFGGVAGFAPRDMVQGLSQKAVGSSWLCHFVGDGRRAGGEAARTASPSPAPSGDLASTALVYRLTPGPGGSGGSPSPSPSTGNLQGAAARASPNGHANGSGPGPGLPGPASTPWSLSVGTDASGLIDFNDQELRKKVIRLLHGVVEAPTVKHGAAHLPTEPERLDRLTALFALLADAHRRSRDRLSAFLRGAPPDCYAPQNLDVLRALLAAASASTPGPGAGGGAGGGGIMGASAAAAALAALTAAAASPLRASVASNASPLRNATPRASANAPLARLSRGHGAAAGGGGGGGAGGVSASTMGALAAEHAPVEIPSLQEWRRGLVGHPTTAAALHQLDGLLTGLSRDARTDWSVLGWVLRMVPRELLRHLKAGWEEAQPDAVLPFIVWDAAHSRDAIAAKATAHRHELRTPRFALPVVQPASLWGCPGEQPVLVVDDSQGVKWLTESDTYFGKDFRPRDEAHVAIFVHGFQGASTDLCLVKAHLMLMYPYLECFSSKTNEGNTHDSLQDMGRRLAVEMAEFLAPFARSTRRPLRKISLVGHSIGNLILRAALTQPEFEPYKHLLWLYVSVSGPHLGFLYGTNAVVDTGLLLLKSIGKGKCLHQLTFTDAPALNDCYLYRLAHDCPLSVFKLALVISSPQDRYVPYHSSSITSCPQAERDSRRGRCYSDMLRAVTAGVGQGTHLFRLAVDFSLRAKSFSFSKLVGRTAHIEFIESQLYVGLIMWGLVHRYTMLAPAPHAWL</sequence>
<feature type="region of interest" description="Disordered" evidence="1">
    <location>
        <begin position="1"/>
        <end position="188"/>
    </location>
</feature>
<feature type="compositionally biased region" description="Low complexity" evidence="1">
    <location>
        <begin position="30"/>
        <end position="53"/>
    </location>
</feature>
<accession>A0A835Y0X0</accession>
<feature type="region of interest" description="Disordered" evidence="1">
    <location>
        <begin position="551"/>
        <end position="572"/>
    </location>
</feature>
<feature type="compositionally biased region" description="Low complexity" evidence="1">
    <location>
        <begin position="117"/>
        <end position="137"/>
    </location>
</feature>
<evidence type="ECO:0000313" key="4">
    <source>
        <dbReference type="Proteomes" id="UP000612055"/>
    </source>
</evidence>
<dbReference type="InterPro" id="IPR044294">
    <property type="entry name" value="Lipase-like"/>
</dbReference>
<feature type="region of interest" description="Disordered" evidence="1">
    <location>
        <begin position="245"/>
        <end position="341"/>
    </location>
</feature>
<dbReference type="Pfam" id="PF05057">
    <property type="entry name" value="DUF676"/>
    <property type="match status" value="1"/>
</dbReference>
<dbReference type="InterPro" id="IPR007751">
    <property type="entry name" value="DUF676_lipase-like"/>
</dbReference>
<feature type="compositionally biased region" description="Gly residues" evidence="1">
    <location>
        <begin position="68"/>
        <end position="107"/>
    </location>
</feature>
<feature type="compositionally biased region" description="Gly residues" evidence="1">
    <location>
        <begin position="392"/>
        <end position="402"/>
    </location>
</feature>
<protein>
    <recommendedName>
        <fullName evidence="2">DUF676 domain-containing protein</fullName>
    </recommendedName>
</protein>